<sequence>MSKDSNIEWTGNTWPITTGCDPDSDGCANCYAILESWIHSHHPNPKISDVFAGTVRKSTNGKLQWTGQINLQPQRLKWILEWGNWENPELVFVANLGDLFHEKVPFDFIDEAVAYMIIARWNIYQILTKRPEIMHQYFTSPDRIHKIKSALVKAKSEILETKLTKRVRKLVEESCKFLEETALTLPFDNLWLGYSVCTQKDAEDIYYLLKTPAKIRFLSCEPLLENIDLSEWLGEFIGAGICDGCGEQRDNLYAVDVAPVAGAAICTHCAPRLSWIIVGGESGHNARVCHIEHLRSLVHQCQKSQIPIFIKQLGAKPMLDNAPYKISDKKGGVIAEFPADVQLRQFPN</sequence>
<dbReference type="AlphaFoldDB" id="A0A3S1BX62"/>
<comment type="caution">
    <text evidence="1">The sequence shown here is derived from an EMBL/GenBank/DDBJ whole genome shotgun (WGS) entry which is preliminary data.</text>
</comment>
<dbReference type="InterPro" id="IPR011101">
    <property type="entry name" value="DUF5131"/>
</dbReference>
<gene>
    <name evidence="1" type="ORF">DSM107003_46640</name>
</gene>
<keyword evidence="2" id="KW-1185">Reference proteome</keyword>
<dbReference type="OrthoDB" id="9787478at2"/>
<dbReference type="Proteomes" id="UP000276103">
    <property type="component" value="Unassembled WGS sequence"/>
</dbReference>
<proteinExistence type="predicted"/>
<evidence type="ECO:0000313" key="2">
    <source>
        <dbReference type="Proteomes" id="UP000276103"/>
    </source>
</evidence>
<reference evidence="1 2" key="1">
    <citation type="journal article" date="2019" name="Genome Biol. Evol.">
        <title>Day and night: Metabolic profiles and evolutionary relationships of six axenic non-marine cyanobacteria.</title>
        <authorList>
            <person name="Will S.E."/>
            <person name="Henke P."/>
            <person name="Boedeker C."/>
            <person name="Huang S."/>
            <person name="Brinkmann H."/>
            <person name="Rohde M."/>
            <person name="Jarek M."/>
            <person name="Friedl T."/>
            <person name="Seufert S."/>
            <person name="Schumacher M."/>
            <person name="Overmann J."/>
            <person name="Neumann-Schaal M."/>
            <person name="Petersen J."/>
        </authorList>
    </citation>
    <scope>NUCLEOTIDE SEQUENCE [LARGE SCALE GENOMIC DNA]</scope>
    <source>
        <strain evidence="1 2">SAG 1403-4b</strain>
    </source>
</reference>
<dbReference type="PROSITE" id="PS51257">
    <property type="entry name" value="PROKAR_LIPOPROTEIN"/>
    <property type="match status" value="1"/>
</dbReference>
<dbReference type="RefSeq" id="WP_127056460.1">
    <property type="nucleotide sequence ID" value="NZ_RSCM01000022.1"/>
</dbReference>
<name>A0A3S1BX62_ANAVA</name>
<organism evidence="1 2">
    <name type="scientific">Trichormus variabilis SAG 1403-4b</name>
    <dbReference type="NCBI Taxonomy" id="447716"/>
    <lineage>
        <taxon>Bacteria</taxon>
        <taxon>Bacillati</taxon>
        <taxon>Cyanobacteriota</taxon>
        <taxon>Cyanophyceae</taxon>
        <taxon>Nostocales</taxon>
        <taxon>Nostocaceae</taxon>
        <taxon>Trichormus</taxon>
    </lineage>
</organism>
<protein>
    <recommendedName>
        <fullName evidence="3">Bacteriophage protein gp37</fullName>
    </recommendedName>
</protein>
<accession>A0A3S1BX62</accession>
<dbReference type="Pfam" id="PF07505">
    <property type="entry name" value="DUF5131"/>
    <property type="match status" value="1"/>
</dbReference>
<evidence type="ECO:0008006" key="3">
    <source>
        <dbReference type="Google" id="ProtNLM"/>
    </source>
</evidence>
<evidence type="ECO:0000313" key="1">
    <source>
        <dbReference type="EMBL" id="RUS92917.1"/>
    </source>
</evidence>
<dbReference type="EMBL" id="RSCM01000022">
    <property type="protein sequence ID" value="RUS92917.1"/>
    <property type="molecule type" value="Genomic_DNA"/>
</dbReference>